<dbReference type="Proteomes" id="UP000683925">
    <property type="component" value="Unassembled WGS sequence"/>
</dbReference>
<proteinExistence type="predicted"/>
<dbReference type="EMBL" id="CAJJDP010000025">
    <property type="protein sequence ID" value="CAD8151577.1"/>
    <property type="molecule type" value="Genomic_DNA"/>
</dbReference>
<evidence type="ECO:0000313" key="1">
    <source>
        <dbReference type="EMBL" id="CAD8151577.1"/>
    </source>
</evidence>
<protein>
    <submittedName>
        <fullName evidence="1">Uncharacterized protein</fullName>
    </submittedName>
</protein>
<reference evidence="1" key="1">
    <citation type="submission" date="2021-01" db="EMBL/GenBank/DDBJ databases">
        <authorList>
            <consortium name="Genoscope - CEA"/>
            <person name="William W."/>
        </authorList>
    </citation>
    <scope>NUCLEOTIDE SEQUENCE</scope>
</reference>
<keyword evidence="2" id="KW-1185">Reference proteome</keyword>
<evidence type="ECO:0000313" key="2">
    <source>
        <dbReference type="Proteomes" id="UP000683925"/>
    </source>
</evidence>
<sequence length="33" mass="3971">MDLNKTIAMPFSYRLFHKKILHCMNIQSQSINF</sequence>
<accession>A0A8S1TIE3</accession>
<gene>
    <name evidence="1" type="ORF">POCTA_138.1.T0250173</name>
</gene>
<name>A0A8S1TIE3_PAROT</name>
<organism evidence="1 2">
    <name type="scientific">Paramecium octaurelia</name>
    <dbReference type="NCBI Taxonomy" id="43137"/>
    <lineage>
        <taxon>Eukaryota</taxon>
        <taxon>Sar</taxon>
        <taxon>Alveolata</taxon>
        <taxon>Ciliophora</taxon>
        <taxon>Intramacronucleata</taxon>
        <taxon>Oligohymenophorea</taxon>
        <taxon>Peniculida</taxon>
        <taxon>Parameciidae</taxon>
        <taxon>Paramecium</taxon>
    </lineage>
</organism>
<comment type="caution">
    <text evidence="1">The sequence shown here is derived from an EMBL/GenBank/DDBJ whole genome shotgun (WGS) entry which is preliminary data.</text>
</comment>
<dbReference type="AlphaFoldDB" id="A0A8S1TIE3"/>